<dbReference type="GO" id="GO:0006508">
    <property type="term" value="P:proteolysis"/>
    <property type="evidence" value="ECO:0007669"/>
    <property type="project" value="UniProtKB-KW"/>
</dbReference>
<feature type="active site" evidence="12">
    <location>
        <position position="147"/>
    </location>
</feature>
<feature type="transmembrane region" description="Helical" evidence="12">
    <location>
        <begin position="45"/>
        <end position="62"/>
    </location>
</feature>
<keyword evidence="9 12" id="KW-1133">Transmembrane helix</keyword>
<evidence type="ECO:0000256" key="5">
    <source>
        <dbReference type="ARBA" id="ARBA00022692"/>
    </source>
</evidence>
<accession>A0A5E4LSZ0</accession>
<sequence length="292" mass="31766">MAKISFFDAAEQNKRNSLIIVAAMFFIFFLMVLVLSMALKLGLCGPVLGLFALIFYGVVVYYQGDQMILAMAGAHEAKKTEYPFLYNVVEGLALASNIPVPKVYVINDPSPNAFATGRDPQHASVAVTSGLLSILKREELEGVVAHEISHVANYDIRFSMLAIVFVGAIALIGEFAWRAAILGGRGRKGGGAGLILIALVFVILAPIFVQILRFALSREREYLADANGAKLTRYPDGLASALEKIGKTNTPTKSANDTTASLFFSNPFPNKFGFFGSTHPKIEDRIKRLRAM</sequence>
<keyword evidence="5 12" id="KW-0812">Transmembrane</keyword>
<dbReference type="AlphaFoldDB" id="A0A5E4LSZ0"/>
<feature type="transmembrane region" description="Helical" evidence="12">
    <location>
        <begin position="18"/>
        <end position="39"/>
    </location>
</feature>
<keyword evidence="4 12" id="KW-0645">Protease</keyword>
<evidence type="ECO:0000256" key="6">
    <source>
        <dbReference type="ARBA" id="ARBA00022723"/>
    </source>
</evidence>
<feature type="transmembrane region" description="Helical" evidence="12">
    <location>
        <begin position="192"/>
        <end position="212"/>
    </location>
</feature>
<comment type="caution">
    <text evidence="14">The sequence shown here is derived from an EMBL/GenBank/DDBJ whole genome shotgun (WGS) entry which is preliminary data.</text>
</comment>
<dbReference type="InterPro" id="IPR001915">
    <property type="entry name" value="Peptidase_M48"/>
</dbReference>
<dbReference type="Gene3D" id="3.30.2010.10">
    <property type="entry name" value="Metalloproteases ('zincins'), catalytic domain"/>
    <property type="match status" value="1"/>
</dbReference>
<dbReference type="EMBL" id="CABMJJ010000009">
    <property type="protein sequence ID" value="VVC04519.1"/>
    <property type="molecule type" value="Genomic_DNA"/>
</dbReference>
<dbReference type="GO" id="GO:0004222">
    <property type="term" value="F:metalloendopeptidase activity"/>
    <property type="evidence" value="ECO:0007669"/>
    <property type="project" value="UniProtKB-UniRule"/>
</dbReference>
<dbReference type="Proteomes" id="UP000789941">
    <property type="component" value="Unassembled WGS sequence"/>
</dbReference>
<evidence type="ECO:0000256" key="12">
    <source>
        <dbReference type="HAMAP-Rule" id="MF_00188"/>
    </source>
</evidence>
<evidence type="ECO:0000313" key="14">
    <source>
        <dbReference type="EMBL" id="VVC04519.1"/>
    </source>
</evidence>
<evidence type="ECO:0000256" key="7">
    <source>
        <dbReference type="ARBA" id="ARBA00022801"/>
    </source>
</evidence>
<proteinExistence type="inferred from homology"/>
<keyword evidence="3 12" id="KW-1003">Cell membrane</keyword>
<keyword evidence="8 12" id="KW-0862">Zinc</keyword>
<name>A0A5E4LSZ0_9ARCH</name>
<dbReference type="Pfam" id="PF01435">
    <property type="entry name" value="Peptidase_M48"/>
    <property type="match status" value="1"/>
</dbReference>
<dbReference type="HAMAP" id="MF_00188">
    <property type="entry name" value="Pept_M48_protease_HtpX"/>
    <property type="match status" value="1"/>
</dbReference>
<dbReference type="EC" id="3.4.24.-" evidence="12"/>
<evidence type="ECO:0000256" key="11">
    <source>
        <dbReference type="ARBA" id="ARBA00023136"/>
    </source>
</evidence>
<evidence type="ECO:0000313" key="15">
    <source>
        <dbReference type="Proteomes" id="UP000789941"/>
    </source>
</evidence>
<evidence type="ECO:0000256" key="1">
    <source>
        <dbReference type="ARBA" id="ARBA00004651"/>
    </source>
</evidence>
<evidence type="ECO:0000256" key="4">
    <source>
        <dbReference type="ARBA" id="ARBA00022670"/>
    </source>
</evidence>
<gene>
    <name evidence="12 14" type="primary">htpX</name>
    <name evidence="14" type="ORF">LFW2832_01008</name>
</gene>
<keyword evidence="11 12" id="KW-0472">Membrane</keyword>
<comment type="subcellular location">
    <subcellularLocation>
        <location evidence="1 12">Cell membrane</location>
        <topology evidence="1 12">Multi-pass membrane protein</topology>
    </subcellularLocation>
</comment>
<feature type="binding site" evidence="12">
    <location>
        <position position="221"/>
    </location>
    <ligand>
        <name>Zn(2+)</name>
        <dbReference type="ChEBI" id="CHEBI:29105"/>
        <note>catalytic</note>
    </ligand>
</feature>
<comment type="cofactor">
    <cofactor evidence="12">
        <name>Zn(2+)</name>
        <dbReference type="ChEBI" id="CHEBI:29105"/>
    </cofactor>
    <text evidence="12">Binds 1 zinc ion per subunit.</text>
</comment>
<keyword evidence="10 12" id="KW-0482">Metalloprotease</keyword>
<feature type="binding site" evidence="12">
    <location>
        <position position="146"/>
    </location>
    <ligand>
        <name>Zn(2+)</name>
        <dbReference type="ChEBI" id="CHEBI:29105"/>
        <note>catalytic</note>
    </ligand>
</feature>
<evidence type="ECO:0000256" key="3">
    <source>
        <dbReference type="ARBA" id="ARBA00022475"/>
    </source>
</evidence>
<evidence type="ECO:0000256" key="8">
    <source>
        <dbReference type="ARBA" id="ARBA00022833"/>
    </source>
</evidence>
<evidence type="ECO:0000256" key="10">
    <source>
        <dbReference type="ARBA" id="ARBA00023049"/>
    </source>
</evidence>
<keyword evidence="7 12" id="KW-0378">Hydrolase</keyword>
<protein>
    <recommendedName>
        <fullName evidence="12">Protease HtpX homolog</fullName>
        <ecNumber evidence="12">3.4.24.-</ecNumber>
    </recommendedName>
</protein>
<feature type="domain" description="Peptidase M48" evidence="13">
    <location>
        <begin position="86"/>
        <end position="291"/>
    </location>
</feature>
<reference evidence="14 15" key="1">
    <citation type="submission" date="2019-08" db="EMBL/GenBank/DDBJ databases">
        <authorList>
            <person name="Vazquez-Campos X."/>
        </authorList>
    </citation>
    <scope>NUCLEOTIDE SEQUENCE [LARGE SCALE GENOMIC DNA]</scope>
    <source>
        <strain evidence="14">LFW-283_2</strain>
    </source>
</reference>
<dbReference type="GO" id="GO:0005886">
    <property type="term" value="C:plasma membrane"/>
    <property type="evidence" value="ECO:0007669"/>
    <property type="project" value="UniProtKB-SubCell"/>
</dbReference>
<dbReference type="CDD" id="cd07340">
    <property type="entry name" value="M48B_Htpx_like"/>
    <property type="match status" value="1"/>
</dbReference>
<dbReference type="InterPro" id="IPR050083">
    <property type="entry name" value="HtpX_protease"/>
</dbReference>
<evidence type="ECO:0000259" key="13">
    <source>
        <dbReference type="Pfam" id="PF01435"/>
    </source>
</evidence>
<comment type="similarity">
    <text evidence="2 12">Belongs to the peptidase M48B family.</text>
</comment>
<dbReference type="GO" id="GO:0008270">
    <property type="term" value="F:zinc ion binding"/>
    <property type="evidence" value="ECO:0007669"/>
    <property type="project" value="UniProtKB-UniRule"/>
</dbReference>
<evidence type="ECO:0000256" key="2">
    <source>
        <dbReference type="ARBA" id="ARBA00009779"/>
    </source>
</evidence>
<keyword evidence="6 12" id="KW-0479">Metal-binding</keyword>
<dbReference type="PANTHER" id="PTHR43221:SF1">
    <property type="entry name" value="PROTEASE HTPX"/>
    <property type="match status" value="1"/>
</dbReference>
<evidence type="ECO:0000256" key="9">
    <source>
        <dbReference type="ARBA" id="ARBA00022989"/>
    </source>
</evidence>
<organism evidence="14 15">
    <name type="scientific">Candidatus Bilamarchaeum dharawalense</name>
    <dbReference type="NCBI Taxonomy" id="2885759"/>
    <lineage>
        <taxon>Archaea</taxon>
        <taxon>Candidatus Micrarchaeota</taxon>
        <taxon>Candidatus Micrarchaeia</taxon>
        <taxon>Candidatus Anstonellales</taxon>
        <taxon>Candidatus Bilamarchaeaceae</taxon>
        <taxon>Candidatus Bilamarchaeum</taxon>
    </lineage>
</organism>
<feature type="transmembrane region" description="Helical" evidence="12">
    <location>
        <begin position="158"/>
        <end position="180"/>
    </location>
</feature>
<feature type="binding site" evidence="12">
    <location>
        <position position="150"/>
    </location>
    <ligand>
        <name>Zn(2+)</name>
        <dbReference type="ChEBI" id="CHEBI:29105"/>
        <note>catalytic</note>
    </ligand>
</feature>
<dbReference type="PANTHER" id="PTHR43221">
    <property type="entry name" value="PROTEASE HTPX"/>
    <property type="match status" value="1"/>
</dbReference>
<dbReference type="InterPro" id="IPR022919">
    <property type="entry name" value="Pept_M48_protease_HtpX"/>
</dbReference>